<keyword evidence="4" id="KW-1185">Reference proteome</keyword>
<dbReference type="PROSITE" id="PS50263">
    <property type="entry name" value="CN_HYDROLASE"/>
    <property type="match status" value="1"/>
</dbReference>
<accession>A0A941IXM3</accession>
<reference evidence="3" key="2">
    <citation type="submission" date="2021-04" db="EMBL/GenBank/DDBJ databases">
        <authorList>
            <person name="Zhang T."/>
            <person name="Zhang Y."/>
            <person name="Lu D."/>
            <person name="Zuo D."/>
            <person name="Du Z."/>
        </authorList>
    </citation>
    <scope>NUCLEOTIDE SEQUENCE</scope>
    <source>
        <strain evidence="3">JR1</strain>
    </source>
</reference>
<dbReference type="Pfam" id="PF00795">
    <property type="entry name" value="CN_hydrolase"/>
    <property type="match status" value="1"/>
</dbReference>
<evidence type="ECO:0000259" key="2">
    <source>
        <dbReference type="PROSITE" id="PS50263"/>
    </source>
</evidence>
<dbReference type="PANTHER" id="PTHR43674:SF2">
    <property type="entry name" value="BETA-UREIDOPROPIONASE"/>
    <property type="match status" value="1"/>
</dbReference>
<evidence type="ECO:0000256" key="1">
    <source>
        <dbReference type="ARBA" id="ARBA00022801"/>
    </source>
</evidence>
<dbReference type="InterPro" id="IPR050345">
    <property type="entry name" value="Aliph_Amidase/BUP"/>
</dbReference>
<sequence length="263" mass="29189">MKVSIIQMAPQLGHLKANIESISSLIEQSDSDLFILPELANSGYNFQNHQAAFEASETLEKSVFLVALCELAKHKNTHIVTGFCERNKHELFNSSVLIGPKGVIGIYRKLHLFLNEKNIFNAGNLGLPVFDTELGKIAMLVCFDWMFPEVWRKLAMKGAQLIAHPSNLVLPYCQSVVPSYALVNRCYIATANRIGTEGNLTFSGQSILANPNGETIIRGTTDKSQVLSAEIDLSLANNKYITELNDVFKDRRPDVYGNLEAND</sequence>
<organism evidence="3 4">
    <name type="scientific">Carboxylicivirga sediminis</name>
    <dbReference type="NCBI Taxonomy" id="2006564"/>
    <lineage>
        <taxon>Bacteria</taxon>
        <taxon>Pseudomonadati</taxon>
        <taxon>Bacteroidota</taxon>
        <taxon>Bacteroidia</taxon>
        <taxon>Marinilabiliales</taxon>
        <taxon>Marinilabiliaceae</taxon>
        <taxon>Carboxylicivirga</taxon>
    </lineage>
</organism>
<proteinExistence type="predicted"/>
<dbReference type="RefSeq" id="WP_212191093.1">
    <property type="nucleotide sequence ID" value="NZ_JAGTAR010000016.1"/>
</dbReference>
<dbReference type="SUPFAM" id="SSF56317">
    <property type="entry name" value="Carbon-nitrogen hydrolase"/>
    <property type="match status" value="1"/>
</dbReference>
<name>A0A941IXM3_9BACT</name>
<protein>
    <recommendedName>
        <fullName evidence="2">CN hydrolase domain-containing protein</fullName>
    </recommendedName>
</protein>
<dbReference type="EMBL" id="JAGTAR010000016">
    <property type="protein sequence ID" value="MBR8536205.1"/>
    <property type="molecule type" value="Genomic_DNA"/>
</dbReference>
<keyword evidence="1" id="KW-0378">Hydrolase</keyword>
<evidence type="ECO:0000313" key="3">
    <source>
        <dbReference type="EMBL" id="MBR8536205.1"/>
    </source>
</evidence>
<gene>
    <name evidence="3" type="ORF">KDU71_11605</name>
</gene>
<comment type="caution">
    <text evidence="3">The sequence shown here is derived from an EMBL/GenBank/DDBJ whole genome shotgun (WGS) entry which is preliminary data.</text>
</comment>
<evidence type="ECO:0000313" key="4">
    <source>
        <dbReference type="Proteomes" id="UP000679220"/>
    </source>
</evidence>
<dbReference type="AlphaFoldDB" id="A0A941IXM3"/>
<dbReference type="PANTHER" id="PTHR43674">
    <property type="entry name" value="NITRILASE C965.09-RELATED"/>
    <property type="match status" value="1"/>
</dbReference>
<feature type="domain" description="CN hydrolase" evidence="2">
    <location>
        <begin position="1"/>
        <end position="233"/>
    </location>
</feature>
<dbReference type="GO" id="GO:0016811">
    <property type="term" value="F:hydrolase activity, acting on carbon-nitrogen (but not peptide) bonds, in linear amides"/>
    <property type="evidence" value="ECO:0007669"/>
    <property type="project" value="TreeGrafter"/>
</dbReference>
<reference evidence="3" key="1">
    <citation type="journal article" date="2018" name="Int. J. Syst. Evol. Microbiol.">
        <title>Carboxylicivirga sediminis sp. nov., isolated from coastal sediment.</title>
        <authorList>
            <person name="Wang F.Q."/>
            <person name="Ren L.H."/>
            <person name="Zou R.J."/>
            <person name="Sun Y.Z."/>
            <person name="Liu X.J."/>
            <person name="Jiang F."/>
            <person name="Liu L.J."/>
        </authorList>
    </citation>
    <scope>NUCLEOTIDE SEQUENCE</scope>
    <source>
        <strain evidence="3">JR1</strain>
    </source>
</reference>
<dbReference type="Proteomes" id="UP000679220">
    <property type="component" value="Unassembled WGS sequence"/>
</dbReference>
<dbReference type="InterPro" id="IPR036526">
    <property type="entry name" value="C-N_Hydrolase_sf"/>
</dbReference>
<dbReference type="Gene3D" id="3.60.110.10">
    <property type="entry name" value="Carbon-nitrogen hydrolase"/>
    <property type="match status" value="1"/>
</dbReference>
<dbReference type="InterPro" id="IPR003010">
    <property type="entry name" value="C-N_Hydrolase"/>
</dbReference>